<dbReference type="AlphaFoldDB" id="A0A183DLE2"/>
<keyword evidence="2" id="KW-1185">Reference proteome</keyword>
<protein>
    <submittedName>
        <fullName evidence="1 3">Uncharacterized protein</fullName>
    </submittedName>
</protein>
<reference evidence="1 2" key="2">
    <citation type="submission" date="2018-11" db="EMBL/GenBank/DDBJ databases">
        <authorList>
            <consortium name="Pathogen Informatics"/>
        </authorList>
    </citation>
    <scope>NUCLEOTIDE SEQUENCE [LARGE SCALE GENOMIC DNA]</scope>
</reference>
<gene>
    <name evidence="1" type="ORF">GPUH_LOCUS9535</name>
</gene>
<accession>A0A183DLE2</accession>
<dbReference type="Proteomes" id="UP000271098">
    <property type="component" value="Unassembled WGS sequence"/>
</dbReference>
<dbReference type="WBParaSite" id="GPUH_0000954401-mRNA-1">
    <property type="protein sequence ID" value="GPUH_0000954401-mRNA-1"/>
    <property type="gene ID" value="GPUH_0000954401"/>
</dbReference>
<evidence type="ECO:0000313" key="3">
    <source>
        <dbReference type="WBParaSite" id="GPUH_0000954401-mRNA-1"/>
    </source>
</evidence>
<evidence type="ECO:0000313" key="1">
    <source>
        <dbReference type="EMBL" id="VDK73545.1"/>
    </source>
</evidence>
<dbReference type="EMBL" id="UYRT01031594">
    <property type="protein sequence ID" value="VDK73545.1"/>
    <property type="molecule type" value="Genomic_DNA"/>
</dbReference>
<organism evidence="3">
    <name type="scientific">Gongylonema pulchrum</name>
    <dbReference type="NCBI Taxonomy" id="637853"/>
    <lineage>
        <taxon>Eukaryota</taxon>
        <taxon>Metazoa</taxon>
        <taxon>Ecdysozoa</taxon>
        <taxon>Nematoda</taxon>
        <taxon>Chromadorea</taxon>
        <taxon>Rhabditida</taxon>
        <taxon>Spirurina</taxon>
        <taxon>Spiruromorpha</taxon>
        <taxon>Spiruroidea</taxon>
        <taxon>Gongylonematidae</taxon>
        <taxon>Gongylonema</taxon>
    </lineage>
</organism>
<sequence>MGPGWGSVTTVPGHCSEYPYCWDAALISDNQVFTK</sequence>
<evidence type="ECO:0000313" key="2">
    <source>
        <dbReference type="Proteomes" id="UP000271098"/>
    </source>
</evidence>
<reference evidence="3" key="1">
    <citation type="submission" date="2016-06" db="UniProtKB">
        <authorList>
            <consortium name="WormBaseParasite"/>
        </authorList>
    </citation>
    <scope>IDENTIFICATION</scope>
</reference>
<proteinExistence type="predicted"/>
<name>A0A183DLE2_9BILA</name>